<dbReference type="OrthoDB" id="415460at2759"/>
<accession>A0A8J8SVU1</accession>
<proteinExistence type="predicted"/>
<gene>
    <name evidence="1" type="ORF">FGO68_gene13991</name>
</gene>
<evidence type="ECO:0000313" key="2">
    <source>
        <dbReference type="Proteomes" id="UP000785679"/>
    </source>
</evidence>
<dbReference type="Pfam" id="PF11539">
    <property type="entry name" value="DUF3228"/>
    <property type="match status" value="1"/>
</dbReference>
<name>A0A8J8SVU1_HALGN</name>
<protein>
    <submittedName>
        <fullName evidence="1">Uncharacterized protein</fullName>
    </submittedName>
</protein>
<dbReference type="InterPro" id="IPR021610">
    <property type="entry name" value="DUF3228"/>
</dbReference>
<dbReference type="Proteomes" id="UP000785679">
    <property type="component" value="Unassembled WGS sequence"/>
</dbReference>
<dbReference type="Gene3D" id="3.30.2310.50">
    <property type="entry name" value="Protein of unknown function (DUF3228), domain 1"/>
    <property type="match status" value="2"/>
</dbReference>
<reference evidence="1" key="1">
    <citation type="submission" date="2019-06" db="EMBL/GenBank/DDBJ databases">
        <authorList>
            <person name="Zheng W."/>
        </authorList>
    </citation>
    <scope>NUCLEOTIDE SEQUENCE</scope>
    <source>
        <strain evidence="1">QDHG01</strain>
    </source>
</reference>
<dbReference type="EMBL" id="RRYP01023809">
    <property type="protein sequence ID" value="TNV72171.1"/>
    <property type="molecule type" value="Genomic_DNA"/>
</dbReference>
<dbReference type="PANTHER" id="PTHR38666:SF2">
    <property type="entry name" value="FLAGELLAR ASSOCIATED PROTEIN"/>
    <property type="match status" value="1"/>
</dbReference>
<sequence>MKSIKIVIDPFCFKQFEAAAGSLFINFDKQAFADRINDFYLAVKDNGGLKDGYAPFCKHLFIENFTDAISAFVEITPENERFLKSAYEARRENELPVLNRFLDRAALESQLGVAIGKAKYLDIILYSKAQVQEENKATGFTDPNVDIDYDYGIVSVKPQDADFETPMQPITMMRNSLGKEQGGSGVELVREKYMDSVAFWSKYATLK</sequence>
<keyword evidence="2" id="KW-1185">Reference proteome</keyword>
<dbReference type="AlphaFoldDB" id="A0A8J8SVU1"/>
<evidence type="ECO:0000313" key="1">
    <source>
        <dbReference type="EMBL" id="TNV72171.1"/>
    </source>
</evidence>
<organism evidence="1 2">
    <name type="scientific">Halteria grandinella</name>
    <dbReference type="NCBI Taxonomy" id="5974"/>
    <lineage>
        <taxon>Eukaryota</taxon>
        <taxon>Sar</taxon>
        <taxon>Alveolata</taxon>
        <taxon>Ciliophora</taxon>
        <taxon>Intramacronucleata</taxon>
        <taxon>Spirotrichea</taxon>
        <taxon>Stichotrichia</taxon>
        <taxon>Sporadotrichida</taxon>
        <taxon>Halteriidae</taxon>
        <taxon>Halteria</taxon>
    </lineage>
</organism>
<comment type="caution">
    <text evidence="1">The sequence shown here is derived from an EMBL/GenBank/DDBJ whole genome shotgun (WGS) entry which is preliminary data.</text>
</comment>
<dbReference type="PANTHER" id="PTHR38666">
    <property type="match status" value="1"/>
</dbReference>